<dbReference type="GO" id="GO:0004674">
    <property type="term" value="F:protein serine/threonine kinase activity"/>
    <property type="evidence" value="ECO:0007669"/>
    <property type="project" value="UniProtKB-KW"/>
</dbReference>
<dbReference type="SUPFAM" id="SSF56112">
    <property type="entry name" value="Protein kinase-like (PK-like)"/>
    <property type="match status" value="1"/>
</dbReference>
<evidence type="ECO:0000256" key="6">
    <source>
        <dbReference type="ARBA" id="ARBA00022840"/>
    </source>
</evidence>
<evidence type="ECO:0000256" key="3">
    <source>
        <dbReference type="ARBA" id="ARBA00022679"/>
    </source>
</evidence>
<evidence type="ECO:0000313" key="10">
    <source>
        <dbReference type="EMBL" id="OAO14319.1"/>
    </source>
</evidence>
<evidence type="ECO:0000256" key="4">
    <source>
        <dbReference type="ARBA" id="ARBA00022741"/>
    </source>
</evidence>
<evidence type="ECO:0000256" key="1">
    <source>
        <dbReference type="ARBA" id="ARBA00008874"/>
    </source>
</evidence>
<dbReference type="Proteomes" id="UP000078348">
    <property type="component" value="Unassembled WGS sequence"/>
</dbReference>
<keyword evidence="4" id="KW-0547">Nucleotide-binding</keyword>
<evidence type="ECO:0000256" key="7">
    <source>
        <dbReference type="ARBA" id="ARBA00047899"/>
    </source>
</evidence>
<comment type="catalytic activity">
    <reaction evidence="8">
        <text>L-seryl-[protein] + ATP = O-phospho-L-seryl-[protein] + ADP + H(+)</text>
        <dbReference type="Rhea" id="RHEA:17989"/>
        <dbReference type="Rhea" id="RHEA-COMP:9863"/>
        <dbReference type="Rhea" id="RHEA-COMP:11604"/>
        <dbReference type="ChEBI" id="CHEBI:15378"/>
        <dbReference type="ChEBI" id="CHEBI:29999"/>
        <dbReference type="ChEBI" id="CHEBI:30616"/>
        <dbReference type="ChEBI" id="CHEBI:83421"/>
        <dbReference type="ChEBI" id="CHEBI:456216"/>
        <dbReference type="EC" id="2.7.11.1"/>
    </reaction>
</comment>
<dbReference type="InterPro" id="IPR011009">
    <property type="entry name" value="Kinase-like_dom_sf"/>
</dbReference>
<dbReference type="Pfam" id="PF00069">
    <property type="entry name" value="Pkinase"/>
    <property type="match status" value="1"/>
</dbReference>
<dbReference type="PANTHER" id="PTHR48012">
    <property type="entry name" value="STERILE20-LIKE KINASE, ISOFORM B-RELATED"/>
    <property type="match status" value="1"/>
</dbReference>
<comment type="catalytic activity">
    <reaction evidence="7">
        <text>L-threonyl-[protein] + ATP = O-phospho-L-threonyl-[protein] + ADP + H(+)</text>
        <dbReference type="Rhea" id="RHEA:46608"/>
        <dbReference type="Rhea" id="RHEA-COMP:11060"/>
        <dbReference type="Rhea" id="RHEA-COMP:11605"/>
        <dbReference type="ChEBI" id="CHEBI:15378"/>
        <dbReference type="ChEBI" id="CHEBI:30013"/>
        <dbReference type="ChEBI" id="CHEBI:30616"/>
        <dbReference type="ChEBI" id="CHEBI:61977"/>
        <dbReference type="ChEBI" id="CHEBI:456216"/>
        <dbReference type="EC" id="2.7.11.1"/>
    </reaction>
</comment>
<dbReference type="GO" id="GO:0005737">
    <property type="term" value="C:cytoplasm"/>
    <property type="evidence" value="ECO:0007669"/>
    <property type="project" value="TreeGrafter"/>
</dbReference>
<dbReference type="PANTHER" id="PTHR48012:SF10">
    <property type="entry name" value="FI20177P1"/>
    <property type="match status" value="1"/>
</dbReference>
<dbReference type="InterPro" id="IPR000719">
    <property type="entry name" value="Prot_kinase_dom"/>
</dbReference>
<gene>
    <name evidence="10" type="ORF">AV274_4023</name>
</gene>
<dbReference type="STRING" id="478820.A0A196SE96"/>
<evidence type="ECO:0000259" key="9">
    <source>
        <dbReference type="PROSITE" id="PS50011"/>
    </source>
</evidence>
<keyword evidence="6" id="KW-0067">ATP-binding</keyword>
<keyword evidence="5 10" id="KW-0418">Kinase</keyword>
<dbReference type="InterPro" id="IPR050629">
    <property type="entry name" value="STE20/SPS1-PAK"/>
</dbReference>
<evidence type="ECO:0000256" key="8">
    <source>
        <dbReference type="ARBA" id="ARBA00048679"/>
    </source>
</evidence>
<evidence type="ECO:0000256" key="5">
    <source>
        <dbReference type="ARBA" id="ARBA00022777"/>
    </source>
</evidence>
<protein>
    <submittedName>
        <fullName evidence="10">STE20 family protein kinase</fullName>
    </submittedName>
</protein>
<reference evidence="10 11" key="1">
    <citation type="submission" date="2016-05" db="EMBL/GenBank/DDBJ databases">
        <title>Nuclear genome of Blastocystis sp. subtype 1 NandII.</title>
        <authorList>
            <person name="Gentekaki E."/>
            <person name="Curtis B."/>
            <person name="Stairs C."/>
            <person name="Eme L."/>
            <person name="Herman E."/>
            <person name="Klimes V."/>
            <person name="Arias M.C."/>
            <person name="Elias M."/>
            <person name="Hilliou F."/>
            <person name="Klute M."/>
            <person name="Malik S.-B."/>
            <person name="Pightling A."/>
            <person name="Rachubinski R."/>
            <person name="Salas D."/>
            <person name="Schlacht A."/>
            <person name="Suga H."/>
            <person name="Archibald J."/>
            <person name="Ball S.G."/>
            <person name="Clark G."/>
            <person name="Dacks J."/>
            <person name="Van Der Giezen M."/>
            <person name="Tsaousis A."/>
            <person name="Roger A."/>
        </authorList>
    </citation>
    <scope>NUCLEOTIDE SEQUENCE [LARGE SCALE GENOMIC DNA]</scope>
    <source>
        <strain evidence="11">ATCC 50177 / NandII</strain>
    </source>
</reference>
<keyword evidence="11" id="KW-1185">Reference proteome</keyword>
<keyword evidence="2" id="KW-0723">Serine/threonine-protein kinase</keyword>
<dbReference type="PROSITE" id="PS50011">
    <property type="entry name" value="PROTEIN_KINASE_DOM"/>
    <property type="match status" value="1"/>
</dbReference>
<dbReference type="GO" id="GO:0005524">
    <property type="term" value="F:ATP binding"/>
    <property type="evidence" value="ECO:0007669"/>
    <property type="project" value="UniProtKB-KW"/>
</dbReference>
<dbReference type="EMBL" id="LXWW01000264">
    <property type="protein sequence ID" value="OAO14319.1"/>
    <property type="molecule type" value="Genomic_DNA"/>
</dbReference>
<proteinExistence type="inferred from homology"/>
<organism evidence="10 11">
    <name type="scientific">Blastocystis sp. subtype 1 (strain ATCC 50177 / NandII)</name>
    <dbReference type="NCBI Taxonomy" id="478820"/>
    <lineage>
        <taxon>Eukaryota</taxon>
        <taxon>Sar</taxon>
        <taxon>Stramenopiles</taxon>
        <taxon>Bigyra</taxon>
        <taxon>Opalozoa</taxon>
        <taxon>Opalinata</taxon>
        <taxon>Blastocystidae</taxon>
        <taxon>Blastocystis</taxon>
    </lineage>
</organism>
<evidence type="ECO:0000313" key="11">
    <source>
        <dbReference type="Proteomes" id="UP000078348"/>
    </source>
</evidence>
<accession>A0A196SE96</accession>
<dbReference type="OrthoDB" id="275301at2759"/>
<sequence>MNAERIENYRIEELLGVGGFGELHKALDRESGVFVAIRVVRLVPTQADLPTESELLMKCACSPFIVPYKEVIRNGNELWFVMEYCRRGSLSTLLKKGTRPNEHELREIATCCLFALYYLHNRNIIHGDINPNNLLLSESGVIRVSEFGLSMLLKYSGCKGSTPQYMAPEVYDEQAGVKCDVWSLGISLLEMAEGKNPYAGLNQKRLVKEVCFGAIPLLSSSAWSTGFVDFVGKCLVRDVNERWSVSQLMEHPFVKESVERIRRNGTSEVLWKLSKSAWNVIGDTDHAISSMDVTPMTVVAKPVLKVTIECLEEWVRLDREVEEVTVASKCCKESGVKVLDLSGFAKLREWNVGDYCFQTVEVLKLIGLTQLERVVIGYYCFADEEYNVQTDKMNPNRRFYLKNYLPSLKSLLFGCTVFCYCTYAVFENLPELTTIELGADSLTFKVDESSELIMRSGGDRSK</sequence>
<name>A0A196SE96_BLAHN</name>
<comment type="similarity">
    <text evidence="1">Belongs to the protein kinase superfamily. STE Ser/Thr protein kinase family. STE20 subfamily.</text>
</comment>
<keyword evidence="3" id="KW-0808">Transferase</keyword>
<comment type="caution">
    <text evidence="10">The sequence shown here is derived from an EMBL/GenBank/DDBJ whole genome shotgun (WGS) entry which is preliminary data.</text>
</comment>
<feature type="domain" description="Protein kinase" evidence="9">
    <location>
        <begin position="9"/>
        <end position="254"/>
    </location>
</feature>
<dbReference type="Gene3D" id="1.10.510.10">
    <property type="entry name" value="Transferase(Phosphotransferase) domain 1"/>
    <property type="match status" value="1"/>
</dbReference>
<dbReference type="AlphaFoldDB" id="A0A196SE96"/>
<evidence type="ECO:0000256" key="2">
    <source>
        <dbReference type="ARBA" id="ARBA00022527"/>
    </source>
</evidence>